<evidence type="ECO:0000313" key="3">
    <source>
        <dbReference type="Proteomes" id="UP000008827"/>
    </source>
</evidence>
<organism evidence="1">
    <name type="scientific">Glycine max</name>
    <name type="common">Soybean</name>
    <name type="synonym">Glycine hispida</name>
    <dbReference type="NCBI Taxonomy" id="3847"/>
    <lineage>
        <taxon>Eukaryota</taxon>
        <taxon>Viridiplantae</taxon>
        <taxon>Streptophyta</taxon>
        <taxon>Embryophyta</taxon>
        <taxon>Tracheophyta</taxon>
        <taxon>Spermatophyta</taxon>
        <taxon>Magnoliopsida</taxon>
        <taxon>eudicotyledons</taxon>
        <taxon>Gunneridae</taxon>
        <taxon>Pentapetalae</taxon>
        <taxon>rosids</taxon>
        <taxon>fabids</taxon>
        <taxon>Fabales</taxon>
        <taxon>Fabaceae</taxon>
        <taxon>Papilionoideae</taxon>
        <taxon>50 kb inversion clade</taxon>
        <taxon>NPAAA clade</taxon>
        <taxon>indigoferoid/millettioid clade</taxon>
        <taxon>Phaseoleae</taxon>
        <taxon>Glycine</taxon>
        <taxon>Glycine subgen. Soja</taxon>
    </lineage>
</organism>
<gene>
    <name evidence="1" type="ORF">GLYMA_04G051400</name>
</gene>
<protein>
    <submittedName>
        <fullName evidence="1 2">Uncharacterized protein</fullName>
    </submittedName>
</protein>
<reference evidence="1 2" key="1">
    <citation type="journal article" date="2010" name="Nature">
        <title>Genome sequence of the palaeopolyploid soybean.</title>
        <authorList>
            <person name="Schmutz J."/>
            <person name="Cannon S.B."/>
            <person name="Schlueter J."/>
            <person name="Ma J."/>
            <person name="Mitros T."/>
            <person name="Nelson W."/>
            <person name="Hyten D.L."/>
            <person name="Song Q."/>
            <person name="Thelen J.J."/>
            <person name="Cheng J."/>
            <person name="Xu D."/>
            <person name="Hellsten U."/>
            <person name="May G.D."/>
            <person name="Yu Y."/>
            <person name="Sakurai T."/>
            <person name="Umezawa T."/>
            <person name="Bhattacharyya M.K."/>
            <person name="Sandhu D."/>
            <person name="Valliyodan B."/>
            <person name="Lindquist E."/>
            <person name="Peto M."/>
            <person name="Grant D."/>
            <person name="Shu S."/>
            <person name="Goodstein D."/>
            <person name="Barry K."/>
            <person name="Futrell-Griggs M."/>
            <person name="Abernathy B."/>
            <person name="Du J."/>
            <person name="Tian Z."/>
            <person name="Zhu L."/>
            <person name="Gill N."/>
            <person name="Joshi T."/>
            <person name="Libault M."/>
            <person name="Sethuraman A."/>
            <person name="Zhang X.-C."/>
            <person name="Shinozaki K."/>
            <person name="Nguyen H.T."/>
            <person name="Wing R.A."/>
            <person name="Cregan P."/>
            <person name="Specht J."/>
            <person name="Grimwood J."/>
            <person name="Rokhsar D."/>
            <person name="Stacey G."/>
            <person name="Shoemaker R.C."/>
            <person name="Jackson S.A."/>
        </authorList>
    </citation>
    <scope>NUCLEOTIDE SEQUENCE</scope>
    <source>
        <strain evidence="2">cv. Williams 82</strain>
        <tissue evidence="1">Callus</tissue>
    </source>
</reference>
<evidence type="ECO:0000313" key="1">
    <source>
        <dbReference type="EMBL" id="KRH61506.1"/>
    </source>
</evidence>
<accession>A0A0R0K870</accession>
<reference evidence="2" key="2">
    <citation type="submission" date="2018-02" db="UniProtKB">
        <authorList>
            <consortium name="EnsemblPlants"/>
        </authorList>
    </citation>
    <scope>IDENTIFICATION</scope>
    <source>
        <strain evidence="2">Williams 82</strain>
    </source>
</reference>
<evidence type="ECO:0000313" key="2">
    <source>
        <dbReference type="EnsemblPlants" id="KRH61506"/>
    </source>
</evidence>
<dbReference type="SMR" id="A0A0R0K870"/>
<dbReference type="Gramene" id="KRH61506">
    <property type="protein sequence ID" value="KRH61506"/>
    <property type="gene ID" value="GLYMA_04G051400"/>
</dbReference>
<name>A0A0R0K870_SOYBN</name>
<dbReference type="EMBL" id="CM000837">
    <property type="protein sequence ID" value="KRH61506.1"/>
    <property type="molecule type" value="Genomic_DNA"/>
</dbReference>
<dbReference type="AlphaFoldDB" id="A0A0R0K870"/>
<sequence>MALMEENASSTEALTRKLDEILTETENDVGQFSFEEEAVEKFMQELYKEIIASPPTPSEPPSSSNVLQVQNDSIVAQDEGDFDDDEWLARVLSSGQAQFSKQYYVYVAPFLRCFWGTKFRSRLETQPSSSQLLKRNSACA</sequence>
<keyword evidence="3" id="KW-1185">Reference proteome</keyword>
<proteinExistence type="predicted"/>
<reference evidence="1" key="3">
    <citation type="submission" date="2018-07" db="EMBL/GenBank/DDBJ databases">
        <title>WGS assembly of Glycine max.</title>
        <authorList>
            <person name="Schmutz J."/>
            <person name="Cannon S."/>
            <person name="Schlueter J."/>
            <person name="Ma J."/>
            <person name="Mitros T."/>
            <person name="Nelson W."/>
            <person name="Hyten D."/>
            <person name="Song Q."/>
            <person name="Thelen J."/>
            <person name="Cheng J."/>
            <person name="Xu D."/>
            <person name="Hellsten U."/>
            <person name="May G."/>
            <person name="Yu Y."/>
            <person name="Sakurai T."/>
            <person name="Umezawa T."/>
            <person name="Bhattacharyya M."/>
            <person name="Sandhu D."/>
            <person name="Valliyodan B."/>
            <person name="Lindquist E."/>
            <person name="Peto M."/>
            <person name="Grant D."/>
            <person name="Shu S."/>
            <person name="Goodstein D."/>
            <person name="Barry K."/>
            <person name="Futrell-Griggs M."/>
            <person name="Abernathy B."/>
            <person name="Du J."/>
            <person name="Tian Z."/>
            <person name="Zhu L."/>
            <person name="Gill N."/>
            <person name="Joshi T."/>
            <person name="Libault M."/>
            <person name="Sethuraman A."/>
            <person name="Zhang X."/>
            <person name="Shinozaki K."/>
            <person name="Nguyen H."/>
            <person name="Wing R."/>
            <person name="Cregan P."/>
            <person name="Specht J."/>
            <person name="Grimwood J."/>
            <person name="Rokhsar D."/>
            <person name="Stacey G."/>
            <person name="Shoemaker R."/>
            <person name="Jackson S."/>
        </authorList>
    </citation>
    <scope>NUCLEOTIDE SEQUENCE</scope>
    <source>
        <tissue evidence="1">Callus</tissue>
    </source>
</reference>
<dbReference type="Proteomes" id="UP000008827">
    <property type="component" value="Chromosome 4"/>
</dbReference>
<dbReference type="EnsemblPlants" id="KRH61506">
    <property type="protein sequence ID" value="KRH61506"/>
    <property type="gene ID" value="GLYMA_04G051400"/>
</dbReference>
<dbReference type="PaxDb" id="3847-GLYMA04G05440.1"/>
<dbReference type="InParanoid" id="A0A0R0K870"/>